<reference evidence="2" key="1">
    <citation type="journal article" date="2023" name="G3 (Bethesda)">
        <title>A reference genome for the long-term kleptoplast-retaining sea slug Elysia crispata morphotype clarki.</title>
        <authorList>
            <person name="Eastman K.E."/>
            <person name="Pendleton A.L."/>
            <person name="Shaikh M.A."/>
            <person name="Suttiyut T."/>
            <person name="Ogas R."/>
            <person name="Tomko P."/>
            <person name="Gavelis G."/>
            <person name="Widhalm J.R."/>
            <person name="Wisecaver J.H."/>
        </authorList>
    </citation>
    <scope>NUCLEOTIDE SEQUENCE</scope>
    <source>
        <strain evidence="2">ECLA1</strain>
    </source>
</reference>
<protein>
    <submittedName>
        <fullName evidence="2">Uncharacterized protein</fullName>
    </submittedName>
</protein>
<evidence type="ECO:0000313" key="3">
    <source>
        <dbReference type="Proteomes" id="UP001283361"/>
    </source>
</evidence>
<feature type="compositionally biased region" description="Basic and acidic residues" evidence="1">
    <location>
        <begin position="15"/>
        <end position="27"/>
    </location>
</feature>
<dbReference type="EMBL" id="JAWDGP010001825">
    <property type="protein sequence ID" value="KAK3787902.1"/>
    <property type="molecule type" value="Genomic_DNA"/>
</dbReference>
<dbReference type="AlphaFoldDB" id="A0AAE1AJH2"/>
<gene>
    <name evidence="2" type="ORF">RRG08_008036</name>
</gene>
<evidence type="ECO:0000313" key="2">
    <source>
        <dbReference type="EMBL" id="KAK3787902.1"/>
    </source>
</evidence>
<comment type="caution">
    <text evidence="2">The sequence shown here is derived from an EMBL/GenBank/DDBJ whole genome shotgun (WGS) entry which is preliminary data.</text>
</comment>
<name>A0AAE1AJH2_9GAST</name>
<organism evidence="2 3">
    <name type="scientific">Elysia crispata</name>
    <name type="common">lettuce slug</name>
    <dbReference type="NCBI Taxonomy" id="231223"/>
    <lineage>
        <taxon>Eukaryota</taxon>
        <taxon>Metazoa</taxon>
        <taxon>Spiralia</taxon>
        <taxon>Lophotrochozoa</taxon>
        <taxon>Mollusca</taxon>
        <taxon>Gastropoda</taxon>
        <taxon>Heterobranchia</taxon>
        <taxon>Euthyneura</taxon>
        <taxon>Panpulmonata</taxon>
        <taxon>Sacoglossa</taxon>
        <taxon>Placobranchoidea</taxon>
        <taxon>Plakobranchidae</taxon>
        <taxon>Elysia</taxon>
    </lineage>
</organism>
<evidence type="ECO:0000256" key="1">
    <source>
        <dbReference type="SAM" id="MobiDB-lite"/>
    </source>
</evidence>
<proteinExistence type="predicted"/>
<dbReference type="Proteomes" id="UP001283361">
    <property type="component" value="Unassembled WGS sequence"/>
</dbReference>
<sequence>MGPEDEQELGGMGEGESRADDRYRPENGGEDIVGYALRVTAPCARKWNSFVRRGNRKYVKSVSGEQS</sequence>
<keyword evidence="3" id="KW-1185">Reference proteome</keyword>
<feature type="region of interest" description="Disordered" evidence="1">
    <location>
        <begin position="1"/>
        <end position="29"/>
    </location>
</feature>
<accession>A0AAE1AJH2</accession>